<keyword evidence="9" id="KW-1185">Reference proteome</keyword>
<evidence type="ECO:0000256" key="6">
    <source>
        <dbReference type="SAM" id="MobiDB-lite"/>
    </source>
</evidence>
<dbReference type="CDD" id="cd06581">
    <property type="entry name" value="TM_PBP1_LivM_like"/>
    <property type="match status" value="1"/>
</dbReference>
<dbReference type="Pfam" id="PF02653">
    <property type="entry name" value="BPD_transp_2"/>
    <property type="match status" value="1"/>
</dbReference>
<dbReference type="OrthoDB" id="9810505at2"/>
<evidence type="ECO:0008006" key="10">
    <source>
        <dbReference type="Google" id="ProtNLM"/>
    </source>
</evidence>
<feature type="region of interest" description="Disordered" evidence="6">
    <location>
        <begin position="291"/>
        <end position="311"/>
    </location>
</feature>
<keyword evidence="3 7" id="KW-0812">Transmembrane</keyword>
<feature type="transmembrane region" description="Helical" evidence="7">
    <location>
        <begin position="57"/>
        <end position="79"/>
    </location>
</feature>
<proteinExistence type="predicted"/>
<dbReference type="GO" id="GO:0015658">
    <property type="term" value="F:branched-chain amino acid transmembrane transporter activity"/>
    <property type="evidence" value="ECO:0007669"/>
    <property type="project" value="InterPro"/>
</dbReference>
<evidence type="ECO:0000313" key="9">
    <source>
        <dbReference type="Proteomes" id="UP000272908"/>
    </source>
</evidence>
<feature type="transmembrane region" description="Helical" evidence="7">
    <location>
        <begin position="182"/>
        <end position="199"/>
    </location>
</feature>
<dbReference type="PANTHER" id="PTHR30482">
    <property type="entry name" value="HIGH-AFFINITY BRANCHED-CHAIN AMINO ACID TRANSPORT SYSTEM PERMEASE"/>
    <property type="match status" value="1"/>
</dbReference>
<keyword evidence="5 7" id="KW-0472">Membrane</keyword>
<keyword evidence="2" id="KW-1003">Cell membrane</keyword>
<evidence type="ECO:0000256" key="5">
    <source>
        <dbReference type="ARBA" id="ARBA00023136"/>
    </source>
</evidence>
<dbReference type="InterPro" id="IPR001851">
    <property type="entry name" value="ABC_transp_permease"/>
</dbReference>
<feature type="transmembrane region" description="Helical" evidence="7">
    <location>
        <begin position="86"/>
        <end position="104"/>
    </location>
</feature>
<evidence type="ECO:0000313" key="8">
    <source>
        <dbReference type="EMBL" id="SUZ32062.1"/>
    </source>
</evidence>
<dbReference type="AlphaFoldDB" id="A0A3B0M819"/>
<evidence type="ECO:0000256" key="2">
    <source>
        <dbReference type="ARBA" id="ARBA00022475"/>
    </source>
</evidence>
<dbReference type="Proteomes" id="UP000272908">
    <property type="component" value="Unassembled WGS sequence"/>
</dbReference>
<feature type="transmembrane region" description="Helical" evidence="7">
    <location>
        <begin position="231"/>
        <end position="248"/>
    </location>
</feature>
<dbReference type="PANTHER" id="PTHR30482:SF10">
    <property type="entry name" value="HIGH-AFFINITY BRANCHED-CHAIN AMINO ACID TRANSPORT PROTEIN BRAE"/>
    <property type="match status" value="1"/>
</dbReference>
<dbReference type="RefSeq" id="WP_121094788.1">
    <property type="nucleotide sequence ID" value="NZ_UIHC01000014.1"/>
</dbReference>
<dbReference type="GO" id="GO:0005886">
    <property type="term" value="C:plasma membrane"/>
    <property type="evidence" value="ECO:0007669"/>
    <property type="project" value="UniProtKB-SubCell"/>
</dbReference>
<feature type="transmembrane region" description="Helical" evidence="7">
    <location>
        <begin position="130"/>
        <end position="148"/>
    </location>
</feature>
<organism evidence="8 9">
    <name type="scientific">Roseinatronobacter ekhonensis</name>
    <dbReference type="NCBI Taxonomy" id="254356"/>
    <lineage>
        <taxon>Bacteria</taxon>
        <taxon>Pseudomonadati</taxon>
        <taxon>Pseudomonadota</taxon>
        <taxon>Alphaproteobacteria</taxon>
        <taxon>Rhodobacterales</taxon>
        <taxon>Paracoccaceae</taxon>
        <taxon>Roseinatronobacter</taxon>
    </lineage>
</organism>
<feature type="transmembrane region" description="Helical" evidence="7">
    <location>
        <begin position="6"/>
        <end position="23"/>
    </location>
</feature>
<evidence type="ECO:0000256" key="1">
    <source>
        <dbReference type="ARBA" id="ARBA00004651"/>
    </source>
</evidence>
<reference evidence="9" key="1">
    <citation type="submission" date="2018-08" db="EMBL/GenBank/DDBJ databases">
        <authorList>
            <person name="Rodrigo-Torres L."/>
            <person name="Arahal R. D."/>
            <person name="Lucena T."/>
        </authorList>
    </citation>
    <scope>NUCLEOTIDE SEQUENCE [LARGE SCALE GENOMIC DNA]</scope>
    <source>
        <strain evidence="9">CECT 7235</strain>
    </source>
</reference>
<feature type="transmembrane region" description="Helical" evidence="7">
    <location>
        <begin position="30"/>
        <end position="51"/>
    </location>
</feature>
<dbReference type="EMBL" id="UIHC01000014">
    <property type="protein sequence ID" value="SUZ32062.1"/>
    <property type="molecule type" value="Genomic_DNA"/>
</dbReference>
<comment type="subcellular location">
    <subcellularLocation>
        <location evidence="1">Cell membrane</location>
        <topology evidence="1">Multi-pass membrane protein</topology>
    </subcellularLocation>
</comment>
<gene>
    <name evidence="8" type="ORF">ROE7235_01814</name>
</gene>
<protein>
    <recommendedName>
        <fullName evidence="10">High-affinity branched-chain amino acid transport system permease protein LivH</fullName>
    </recommendedName>
</protein>
<feature type="transmembrane region" description="Helical" evidence="7">
    <location>
        <begin position="268"/>
        <end position="288"/>
    </location>
</feature>
<feature type="transmembrane region" description="Helical" evidence="7">
    <location>
        <begin position="205"/>
        <end position="224"/>
    </location>
</feature>
<evidence type="ECO:0000256" key="7">
    <source>
        <dbReference type="SAM" id="Phobius"/>
    </source>
</evidence>
<evidence type="ECO:0000256" key="4">
    <source>
        <dbReference type="ARBA" id="ARBA00022989"/>
    </source>
</evidence>
<name>A0A3B0M819_9RHOB</name>
<keyword evidence="4 7" id="KW-1133">Transmembrane helix</keyword>
<evidence type="ECO:0000256" key="3">
    <source>
        <dbReference type="ARBA" id="ARBA00022692"/>
    </source>
</evidence>
<sequence length="311" mass="32841">MDYLIFSLSLMMVYIGLAQLLHLQFGMAGIPNFGVVGFWGIGLYGTGVLYVQFGFPLFLAIIVASAVAAAVGYVLALLVLQRSGQAILAATLAFAAIVATLVVTEKGLTGGVQGLGTIGFPLRELDARNLVYLGLLVVIVGAMIWVSARVRDSRFGRILSAIRDNEELAASLGKDTAATKRMLFAITCGLMGVLGGLTAPLHQFLVPYLLAPSLTFAVWIALVLGGKNHNLGAMIGVFVTFGLFDILVETYAPVPAEQAILLPNLKLFCYGVLLVAIIMFRPTGLLGVDSPRSPKRPASGAGRDVSTRGAE</sequence>
<dbReference type="InterPro" id="IPR043428">
    <property type="entry name" value="LivM-like"/>
</dbReference>
<accession>A0A3B0M819</accession>